<feature type="non-terminal residue" evidence="1">
    <location>
        <position position="1"/>
    </location>
</feature>
<reference evidence="1" key="1">
    <citation type="submission" date="2021-06" db="EMBL/GenBank/DDBJ databases">
        <authorList>
            <person name="Kallberg Y."/>
            <person name="Tangrot J."/>
            <person name="Rosling A."/>
        </authorList>
    </citation>
    <scope>NUCLEOTIDE SEQUENCE</scope>
    <source>
        <strain evidence="1">CL356</strain>
    </source>
</reference>
<keyword evidence="2" id="KW-1185">Reference proteome</keyword>
<dbReference type="EMBL" id="CAJVPT010037360">
    <property type="protein sequence ID" value="CAG8717296.1"/>
    <property type="molecule type" value="Genomic_DNA"/>
</dbReference>
<comment type="caution">
    <text evidence="1">The sequence shown here is derived from an EMBL/GenBank/DDBJ whole genome shotgun (WGS) entry which is preliminary data.</text>
</comment>
<sequence length="90" mass="9737">QLNTLISLVHGKSIESILALQSPTLLQMTPGAPFLFTAQGSTRSEVTGMSDDTEPWDQALRTNENLTSRTRVNLIDLLVSSGATIHGSVW</sequence>
<protein>
    <submittedName>
        <fullName evidence="1">7625_t:CDS:1</fullName>
    </submittedName>
</protein>
<proteinExistence type="predicted"/>
<gene>
    <name evidence="1" type="ORF">ACOLOM_LOCUS10968</name>
</gene>
<evidence type="ECO:0000313" key="1">
    <source>
        <dbReference type="EMBL" id="CAG8717296.1"/>
    </source>
</evidence>
<evidence type="ECO:0000313" key="2">
    <source>
        <dbReference type="Proteomes" id="UP000789525"/>
    </source>
</evidence>
<organism evidence="1 2">
    <name type="scientific">Acaulospora colombiana</name>
    <dbReference type="NCBI Taxonomy" id="27376"/>
    <lineage>
        <taxon>Eukaryota</taxon>
        <taxon>Fungi</taxon>
        <taxon>Fungi incertae sedis</taxon>
        <taxon>Mucoromycota</taxon>
        <taxon>Glomeromycotina</taxon>
        <taxon>Glomeromycetes</taxon>
        <taxon>Diversisporales</taxon>
        <taxon>Acaulosporaceae</taxon>
        <taxon>Acaulospora</taxon>
    </lineage>
</organism>
<accession>A0ACA9PPB2</accession>
<name>A0ACA9PPB2_9GLOM</name>
<dbReference type="Proteomes" id="UP000789525">
    <property type="component" value="Unassembled WGS sequence"/>
</dbReference>